<accession>A0A5N5L709</accession>
<name>A0A5N5L709_9ROSI</name>
<keyword evidence="3" id="KW-1185">Reference proteome</keyword>
<reference evidence="3" key="1">
    <citation type="journal article" date="2019" name="Gigascience">
        <title>De novo genome assembly of the endangered Acer yangbiense, a plant species with extremely small populations endemic to Yunnan Province, China.</title>
        <authorList>
            <person name="Yang J."/>
            <person name="Wariss H.M."/>
            <person name="Tao L."/>
            <person name="Zhang R."/>
            <person name="Yun Q."/>
            <person name="Hollingsworth P."/>
            <person name="Dao Z."/>
            <person name="Luo G."/>
            <person name="Guo H."/>
            <person name="Ma Y."/>
            <person name="Sun W."/>
        </authorList>
    </citation>
    <scope>NUCLEOTIDE SEQUENCE [LARGE SCALE GENOMIC DNA]</scope>
    <source>
        <strain evidence="3">cv. br00</strain>
    </source>
</reference>
<comment type="caution">
    <text evidence="2">The sequence shown here is derived from an EMBL/GenBank/DDBJ whole genome shotgun (WGS) entry which is preliminary data.</text>
</comment>
<dbReference type="Proteomes" id="UP000326939">
    <property type="component" value="Chromosome 10"/>
</dbReference>
<sequence length="150" mass="16272">MATFSRFLATLQLVAPEDADQCGKQPYLDWPRRVVQLLPCNLLHRNEQAGFVSHWLASDAAAYQGVTVTKTDIPGTRLVSESVAELVLSNIFLHLELNYQLDNSHDLVNAFSSKRYAHMVGVVQGVRATGIIVIIPGGLAAGPAQSAALF</sequence>
<evidence type="ECO:0000313" key="2">
    <source>
        <dbReference type="EMBL" id="KAB5537836.1"/>
    </source>
</evidence>
<dbReference type="AlphaFoldDB" id="A0A5N5L709"/>
<keyword evidence="1" id="KW-0732">Signal</keyword>
<evidence type="ECO:0000256" key="1">
    <source>
        <dbReference type="SAM" id="SignalP"/>
    </source>
</evidence>
<dbReference type="EMBL" id="VDCV01000010">
    <property type="protein sequence ID" value="KAB5537836.1"/>
    <property type="molecule type" value="Genomic_DNA"/>
</dbReference>
<feature type="chain" id="PRO_5024445682" evidence="1">
    <location>
        <begin position="20"/>
        <end position="150"/>
    </location>
</feature>
<protein>
    <submittedName>
        <fullName evidence="2">Uncharacterized protein</fullName>
    </submittedName>
</protein>
<proteinExistence type="predicted"/>
<organism evidence="2 3">
    <name type="scientific">Salix brachista</name>
    <dbReference type="NCBI Taxonomy" id="2182728"/>
    <lineage>
        <taxon>Eukaryota</taxon>
        <taxon>Viridiplantae</taxon>
        <taxon>Streptophyta</taxon>
        <taxon>Embryophyta</taxon>
        <taxon>Tracheophyta</taxon>
        <taxon>Spermatophyta</taxon>
        <taxon>Magnoliopsida</taxon>
        <taxon>eudicotyledons</taxon>
        <taxon>Gunneridae</taxon>
        <taxon>Pentapetalae</taxon>
        <taxon>rosids</taxon>
        <taxon>fabids</taxon>
        <taxon>Malpighiales</taxon>
        <taxon>Salicaceae</taxon>
        <taxon>Saliceae</taxon>
        <taxon>Salix</taxon>
    </lineage>
</organism>
<feature type="signal peptide" evidence="1">
    <location>
        <begin position="1"/>
        <end position="19"/>
    </location>
</feature>
<gene>
    <name evidence="2" type="ORF">DKX38_015369</name>
</gene>
<evidence type="ECO:0000313" key="3">
    <source>
        <dbReference type="Proteomes" id="UP000326939"/>
    </source>
</evidence>